<evidence type="ECO:0000313" key="1">
    <source>
        <dbReference type="EMBL" id="WGL16851.1"/>
    </source>
</evidence>
<keyword evidence="2" id="KW-1185">Reference proteome</keyword>
<dbReference type="Proteomes" id="UP001236500">
    <property type="component" value="Chromosome"/>
</dbReference>
<dbReference type="RefSeq" id="WP_280320671.1">
    <property type="nucleotide sequence ID" value="NZ_CP118605.1"/>
</dbReference>
<proteinExistence type="predicted"/>
<protein>
    <submittedName>
        <fullName evidence="1">Uncharacterized protein</fullName>
    </submittedName>
</protein>
<accession>A0ABY8ND56</accession>
<organism evidence="1 2">
    <name type="scientific">Microbulbifer bruguierae</name>
    <dbReference type="NCBI Taxonomy" id="3029061"/>
    <lineage>
        <taxon>Bacteria</taxon>
        <taxon>Pseudomonadati</taxon>
        <taxon>Pseudomonadota</taxon>
        <taxon>Gammaproteobacteria</taxon>
        <taxon>Cellvibrionales</taxon>
        <taxon>Microbulbiferaceae</taxon>
        <taxon>Microbulbifer</taxon>
    </lineage>
</organism>
<reference evidence="1 2" key="1">
    <citation type="submission" date="2023-02" db="EMBL/GenBank/DDBJ databases">
        <title>Description and genomic characterization of Microbulbifer bruguierae sp. nov., isolated from the sediment of mangrove plant Bruguiera sexangula.</title>
        <authorList>
            <person name="Long M."/>
        </authorList>
    </citation>
    <scope>NUCLEOTIDE SEQUENCE [LARGE SCALE GENOMIC DNA]</scope>
    <source>
        <strain evidence="1 2">H12</strain>
    </source>
</reference>
<sequence>MRLFIGARELGAGLTATNYVGAKQLMREYPVSVLQIICPATSRESLLGFLAWCSGKQILPTQVVLNQVSPADREAAKEFLIARGYRTSDRVTFIKIQSAGRSRSGRDRFTPKENRFIKEFS</sequence>
<evidence type="ECO:0000313" key="2">
    <source>
        <dbReference type="Proteomes" id="UP001236500"/>
    </source>
</evidence>
<name>A0ABY8ND56_9GAMM</name>
<dbReference type="EMBL" id="CP118605">
    <property type="protein sequence ID" value="WGL16851.1"/>
    <property type="molecule type" value="Genomic_DNA"/>
</dbReference>
<gene>
    <name evidence="1" type="ORF">PVT68_00800</name>
</gene>